<dbReference type="InterPro" id="IPR023214">
    <property type="entry name" value="HAD_sf"/>
</dbReference>
<organism evidence="1 2">
    <name type="scientific">Candidatus Promineifilum breve</name>
    <dbReference type="NCBI Taxonomy" id="1806508"/>
    <lineage>
        <taxon>Bacteria</taxon>
        <taxon>Bacillati</taxon>
        <taxon>Chloroflexota</taxon>
        <taxon>Ardenticatenia</taxon>
        <taxon>Candidatus Promineifilales</taxon>
        <taxon>Candidatus Promineifilaceae</taxon>
        <taxon>Candidatus Promineifilum</taxon>
    </lineage>
</organism>
<keyword evidence="1" id="KW-0378">Hydrolase</keyword>
<dbReference type="SFLD" id="SFLDS00003">
    <property type="entry name" value="Haloacid_Dehalogenase"/>
    <property type="match status" value="1"/>
</dbReference>
<dbReference type="InterPro" id="IPR023198">
    <property type="entry name" value="PGP-like_dom2"/>
</dbReference>
<protein>
    <submittedName>
        <fullName evidence="1">HAD-superfamily hydrolase, subfamily IA, variant 3</fullName>
    </submittedName>
</protein>
<evidence type="ECO:0000313" key="2">
    <source>
        <dbReference type="Proteomes" id="UP000215027"/>
    </source>
</evidence>
<dbReference type="SFLD" id="SFLDG01129">
    <property type="entry name" value="C1.5:_HAD__Beta-PGM__Phosphata"/>
    <property type="match status" value="1"/>
</dbReference>
<dbReference type="RefSeq" id="WP_095045507.1">
    <property type="nucleotide sequence ID" value="NZ_LN890656.1"/>
</dbReference>
<dbReference type="KEGG" id="pbf:CFX0092_B0666"/>
<dbReference type="InterPro" id="IPR006439">
    <property type="entry name" value="HAD-SF_hydro_IA"/>
</dbReference>
<dbReference type="Pfam" id="PF00702">
    <property type="entry name" value="Hydrolase"/>
    <property type="match status" value="1"/>
</dbReference>
<dbReference type="Gene3D" id="3.40.50.1000">
    <property type="entry name" value="HAD superfamily/HAD-like"/>
    <property type="match status" value="1"/>
</dbReference>
<dbReference type="AlphaFoldDB" id="A0A160TAR1"/>
<reference evidence="1" key="1">
    <citation type="submission" date="2016-01" db="EMBL/GenBank/DDBJ databases">
        <authorList>
            <person name="Mcilroy J.S."/>
            <person name="Karst M S."/>
            <person name="Albertsen M."/>
        </authorList>
    </citation>
    <scope>NUCLEOTIDE SEQUENCE</scope>
    <source>
        <strain evidence="1">Cfx-K</strain>
    </source>
</reference>
<dbReference type="EMBL" id="LN890656">
    <property type="protein sequence ID" value="CUS06200.1"/>
    <property type="molecule type" value="Genomic_DNA"/>
</dbReference>
<name>A0A160TAR1_9CHLR</name>
<sequence>MSTTQPTNDHGRRGVALDMDGIITDGMTFHAQSWQGTYQALCGVDLPELLIYEREGVKGDEFVRQLAPLLGLPAPDDATVAALNREKNRRFNDIFRVIPIPGIHDLVALLAGRLGYPLAVVTGSNRDTARHALAGLGLAGCFAHVVAADDVGRGKPHPEPYLTAARLLAVDPAHCLVIENAPAGISAAGAAGMACVAVTTSLPANYLRAADRIVADHGQLASLLLAEYGVSGGLGAWQLPGPDR</sequence>
<dbReference type="PRINTS" id="PR00413">
    <property type="entry name" value="HADHALOGNASE"/>
</dbReference>
<dbReference type="SUPFAM" id="SSF56784">
    <property type="entry name" value="HAD-like"/>
    <property type="match status" value="1"/>
</dbReference>
<proteinExistence type="predicted"/>
<dbReference type="NCBIfam" id="TIGR01509">
    <property type="entry name" value="HAD-SF-IA-v3"/>
    <property type="match status" value="1"/>
</dbReference>
<dbReference type="GO" id="GO:0050308">
    <property type="term" value="F:sugar-phosphatase activity"/>
    <property type="evidence" value="ECO:0007669"/>
    <property type="project" value="TreeGrafter"/>
</dbReference>
<dbReference type="Gene3D" id="1.10.150.240">
    <property type="entry name" value="Putative phosphatase, domain 2"/>
    <property type="match status" value="1"/>
</dbReference>
<keyword evidence="2" id="KW-1185">Reference proteome</keyword>
<gene>
    <name evidence="1" type="ORF">CFX0092_B0666</name>
</gene>
<dbReference type="CDD" id="cd07505">
    <property type="entry name" value="HAD_BPGM-like"/>
    <property type="match status" value="1"/>
</dbReference>
<dbReference type="Proteomes" id="UP000215027">
    <property type="component" value="Chromosome II"/>
</dbReference>
<dbReference type="InterPro" id="IPR036412">
    <property type="entry name" value="HAD-like_sf"/>
</dbReference>
<dbReference type="InterPro" id="IPR051806">
    <property type="entry name" value="HAD-like_SPP"/>
</dbReference>
<accession>A0A160TAR1</accession>
<dbReference type="OrthoDB" id="9797743at2"/>
<dbReference type="SFLD" id="SFLDG01135">
    <property type="entry name" value="C1.5.6:_HAD__Beta-PGM__Phospha"/>
    <property type="match status" value="1"/>
</dbReference>
<evidence type="ECO:0000313" key="1">
    <source>
        <dbReference type="EMBL" id="CUS06200.1"/>
    </source>
</evidence>
<dbReference type="PANTHER" id="PTHR43481:SF4">
    <property type="entry name" value="GLYCEROL-1-PHOSPHATE PHOSPHOHYDROLASE 1-RELATED"/>
    <property type="match status" value="1"/>
</dbReference>
<dbReference type="PANTHER" id="PTHR43481">
    <property type="entry name" value="FRUCTOSE-1-PHOSPHATE PHOSPHATASE"/>
    <property type="match status" value="1"/>
</dbReference>